<dbReference type="Pfam" id="PF00472">
    <property type="entry name" value="RF-1"/>
    <property type="match status" value="1"/>
</dbReference>
<sequence>MAEFAVSPEKNRWLKERMEELGVSETDLEERFVHASGRGGQHVNKSSSCVYLKHLPSGAEVKCMESRSQSLNRFLARRYLLEKVAALAGGSTVKDAAAEKLRRQKARRKRRSGAKYQEKSGAAEPGAETGNRNALPGDPVPADAPGSTPLN</sequence>
<dbReference type="AlphaFoldDB" id="A0A6V8MGI3"/>
<comment type="caution">
    <text evidence="5">The sequence shown here is derived from an EMBL/GenBank/DDBJ whole genome shotgun (WGS) entry which is preliminary data.</text>
</comment>
<organism evidence="5 6">
    <name type="scientific">Geomonas silvestris</name>
    <dbReference type="NCBI Taxonomy" id="2740184"/>
    <lineage>
        <taxon>Bacteria</taxon>
        <taxon>Pseudomonadati</taxon>
        <taxon>Thermodesulfobacteriota</taxon>
        <taxon>Desulfuromonadia</taxon>
        <taxon>Geobacterales</taxon>
        <taxon>Geobacteraceae</taxon>
        <taxon>Geomonas</taxon>
    </lineage>
</organism>
<dbReference type="InterPro" id="IPR052405">
    <property type="entry name" value="Mito_Transl_Release_Factor"/>
</dbReference>
<evidence type="ECO:0000313" key="5">
    <source>
        <dbReference type="EMBL" id="GFO59062.1"/>
    </source>
</evidence>
<feature type="domain" description="Prokaryotic-type class I peptide chain release factors" evidence="4">
    <location>
        <begin position="21"/>
        <end position="113"/>
    </location>
</feature>
<feature type="region of interest" description="Disordered" evidence="3">
    <location>
        <begin position="92"/>
        <end position="151"/>
    </location>
</feature>
<dbReference type="RefSeq" id="WP_183353909.1">
    <property type="nucleotide sequence ID" value="NZ_BLXX01000003.1"/>
</dbReference>
<dbReference type="Proteomes" id="UP000556026">
    <property type="component" value="Unassembled WGS sequence"/>
</dbReference>
<name>A0A6V8MGI3_9BACT</name>
<keyword evidence="2" id="KW-0809">Transit peptide</keyword>
<feature type="compositionally biased region" description="Basic residues" evidence="3">
    <location>
        <begin position="102"/>
        <end position="113"/>
    </location>
</feature>
<accession>A0A6V8MGI3</accession>
<proteinExistence type="inferred from homology"/>
<protein>
    <recommendedName>
        <fullName evidence="4">Prokaryotic-type class I peptide chain release factors domain-containing protein</fullName>
    </recommendedName>
</protein>
<keyword evidence="6" id="KW-1185">Reference proteome</keyword>
<dbReference type="InterPro" id="IPR045853">
    <property type="entry name" value="Pep_chain_release_fac_I_sf"/>
</dbReference>
<dbReference type="InterPro" id="IPR000352">
    <property type="entry name" value="Pep_chain_release_fac_I"/>
</dbReference>
<evidence type="ECO:0000259" key="4">
    <source>
        <dbReference type="Pfam" id="PF00472"/>
    </source>
</evidence>
<evidence type="ECO:0000256" key="3">
    <source>
        <dbReference type="SAM" id="MobiDB-lite"/>
    </source>
</evidence>
<evidence type="ECO:0000256" key="2">
    <source>
        <dbReference type="ARBA" id="ARBA00022946"/>
    </source>
</evidence>
<dbReference type="PANTHER" id="PTHR46203:SF1">
    <property type="entry name" value="MITOCHONDRIAL TRANSLATION RELEASE FACTOR IN RESCUE"/>
    <property type="match status" value="1"/>
</dbReference>
<dbReference type="Gene3D" id="3.30.160.20">
    <property type="match status" value="1"/>
</dbReference>
<dbReference type="GO" id="GO:0003747">
    <property type="term" value="F:translation release factor activity"/>
    <property type="evidence" value="ECO:0007669"/>
    <property type="project" value="InterPro"/>
</dbReference>
<evidence type="ECO:0000256" key="1">
    <source>
        <dbReference type="ARBA" id="ARBA00010835"/>
    </source>
</evidence>
<comment type="similarity">
    <text evidence="1">Belongs to the prokaryotic/mitochondrial release factor family.</text>
</comment>
<dbReference type="EMBL" id="BLXX01000003">
    <property type="protein sequence ID" value="GFO59062.1"/>
    <property type="molecule type" value="Genomic_DNA"/>
</dbReference>
<dbReference type="SUPFAM" id="SSF75620">
    <property type="entry name" value="Release factor"/>
    <property type="match status" value="1"/>
</dbReference>
<evidence type="ECO:0000313" key="6">
    <source>
        <dbReference type="Proteomes" id="UP000556026"/>
    </source>
</evidence>
<gene>
    <name evidence="5" type="ORF">GMST_13870</name>
</gene>
<dbReference type="PANTHER" id="PTHR46203">
    <property type="entry name" value="PROBABLE PEPTIDE CHAIN RELEASE FACTOR C12ORF65"/>
    <property type="match status" value="1"/>
</dbReference>
<reference evidence="6" key="1">
    <citation type="submission" date="2020-06" db="EMBL/GenBank/DDBJ databases">
        <title>Draft genomic sequence of Geomonas sp. Red330.</title>
        <authorList>
            <person name="Itoh H."/>
            <person name="Zhenxing X."/>
            <person name="Ushijima N."/>
            <person name="Masuda Y."/>
            <person name="Shiratori Y."/>
            <person name="Senoo K."/>
        </authorList>
    </citation>
    <scope>NUCLEOTIDE SEQUENCE [LARGE SCALE GENOMIC DNA]</scope>
    <source>
        <strain evidence="6">Red330</strain>
    </source>
</reference>